<accession>A0A5N6TUG7</accession>
<feature type="transmembrane region" description="Helical" evidence="1">
    <location>
        <begin position="67"/>
        <end position="85"/>
    </location>
</feature>
<keyword evidence="1" id="KW-0812">Transmembrane</keyword>
<feature type="transmembrane region" description="Helical" evidence="1">
    <location>
        <begin position="38"/>
        <end position="61"/>
    </location>
</feature>
<organism evidence="2 3">
    <name type="scientific">Aspergillus avenaceus</name>
    <dbReference type="NCBI Taxonomy" id="36643"/>
    <lineage>
        <taxon>Eukaryota</taxon>
        <taxon>Fungi</taxon>
        <taxon>Dikarya</taxon>
        <taxon>Ascomycota</taxon>
        <taxon>Pezizomycotina</taxon>
        <taxon>Eurotiomycetes</taxon>
        <taxon>Eurotiomycetidae</taxon>
        <taxon>Eurotiales</taxon>
        <taxon>Aspergillaceae</taxon>
        <taxon>Aspergillus</taxon>
        <taxon>Aspergillus subgen. Circumdati</taxon>
    </lineage>
</organism>
<keyword evidence="3" id="KW-1185">Reference proteome</keyword>
<keyword evidence="1" id="KW-1133">Transmembrane helix</keyword>
<evidence type="ECO:0000256" key="1">
    <source>
        <dbReference type="SAM" id="Phobius"/>
    </source>
</evidence>
<dbReference type="EMBL" id="ML742106">
    <property type="protein sequence ID" value="KAE8150013.1"/>
    <property type="molecule type" value="Genomic_DNA"/>
</dbReference>
<dbReference type="PANTHER" id="PTHR43495">
    <property type="entry name" value="GABA PERMEASE"/>
    <property type="match status" value="1"/>
</dbReference>
<dbReference type="Proteomes" id="UP000325780">
    <property type="component" value="Unassembled WGS sequence"/>
</dbReference>
<keyword evidence="1" id="KW-0472">Membrane</keyword>
<protein>
    <submittedName>
        <fullName evidence="2">Uncharacterized protein</fullName>
    </submittedName>
</protein>
<dbReference type="AlphaFoldDB" id="A0A5N6TUG7"/>
<sequence>MKRHQHALNQSPEFAHICRFRRPDAPDLYPWRSHGQPVTMYLALFGCLFILIVADGAAIWHKFHVPLFLSAYLAPMCFLALWLAIKTYRSGGWRNIRWELEDLSNVVEVKEKVQRLDELRERATARDGARQRAGWGNLWGVM</sequence>
<name>A0A5N6TUG7_ASPAV</name>
<reference evidence="2 3" key="1">
    <citation type="submission" date="2019-04" db="EMBL/GenBank/DDBJ databases">
        <title>Friends and foes A comparative genomics study of 23 Aspergillus species from section Flavi.</title>
        <authorList>
            <consortium name="DOE Joint Genome Institute"/>
            <person name="Kjaerbolling I."/>
            <person name="Vesth T."/>
            <person name="Frisvad J.C."/>
            <person name="Nybo J.L."/>
            <person name="Theobald S."/>
            <person name="Kildgaard S."/>
            <person name="Isbrandt T."/>
            <person name="Kuo A."/>
            <person name="Sato A."/>
            <person name="Lyhne E.K."/>
            <person name="Kogle M.E."/>
            <person name="Wiebenga A."/>
            <person name="Kun R.S."/>
            <person name="Lubbers R.J."/>
            <person name="Makela M.R."/>
            <person name="Barry K."/>
            <person name="Chovatia M."/>
            <person name="Clum A."/>
            <person name="Daum C."/>
            <person name="Haridas S."/>
            <person name="He G."/>
            <person name="LaButti K."/>
            <person name="Lipzen A."/>
            <person name="Mondo S."/>
            <person name="Riley R."/>
            <person name="Salamov A."/>
            <person name="Simmons B.A."/>
            <person name="Magnuson J.K."/>
            <person name="Henrissat B."/>
            <person name="Mortensen U.H."/>
            <person name="Larsen T.O."/>
            <person name="Devries R.P."/>
            <person name="Grigoriev I.V."/>
            <person name="Machida M."/>
            <person name="Baker S.E."/>
            <person name="Andersen M.R."/>
        </authorList>
    </citation>
    <scope>NUCLEOTIDE SEQUENCE [LARGE SCALE GENOMIC DNA]</scope>
    <source>
        <strain evidence="2 3">IBT 18842</strain>
    </source>
</reference>
<dbReference type="PANTHER" id="PTHR43495:SF5">
    <property type="entry name" value="GAMMA-AMINOBUTYRIC ACID PERMEASE"/>
    <property type="match status" value="1"/>
</dbReference>
<gene>
    <name evidence="2" type="ORF">BDV25DRAFT_155275</name>
</gene>
<evidence type="ECO:0000313" key="3">
    <source>
        <dbReference type="Proteomes" id="UP000325780"/>
    </source>
</evidence>
<evidence type="ECO:0000313" key="2">
    <source>
        <dbReference type="EMBL" id="KAE8150013.1"/>
    </source>
</evidence>
<proteinExistence type="predicted"/>
<dbReference type="OrthoDB" id="3900342at2759"/>